<accession>A0A1J4SHJ3</accession>
<reference evidence="1 2" key="1">
    <citation type="journal article" date="2016" name="Environ. Microbiol.">
        <title>Genomic resolution of a cold subsurface aquifer community provides metabolic insights for novel microbes adapted to high CO concentrations.</title>
        <authorList>
            <person name="Probst A.J."/>
            <person name="Castelle C.J."/>
            <person name="Singh A."/>
            <person name="Brown C.T."/>
            <person name="Anantharaman K."/>
            <person name="Sharon I."/>
            <person name="Hug L.A."/>
            <person name="Burstein D."/>
            <person name="Emerson J.B."/>
            <person name="Thomas B.C."/>
            <person name="Banfield J.F."/>
        </authorList>
    </citation>
    <scope>NUCLEOTIDE SEQUENCE [LARGE SCALE GENOMIC DNA]</scope>
    <source>
        <strain evidence="1">CG1_02_38_46</strain>
    </source>
</reference>
<dbReference type="InterPro" id="IPR054221">
    <property type="entry name" value="DUF6941"/>
</dbReference>
<dbReference type="Proteomes" id="UP000182278">
    <property type="component" value="Unassembled WGS sequence"/>
</dbReference>
<evidence type="ECO:0000313" key="2">
    <source>
        <dbReference type="Proteomes" id="UP000182278"/>
    </source>
</evidence>
<sequence>MHSITPSIKAMLICDRVITEVGTNKKSLIGIFENIMSSKFPCVHHSLSVYVNFTDALGKYNFKLELVDVEGNKVLNAAEIKDANIVDKLSTNELAFNLQGLSFPHPGKYEFRIYANEKFFGAKSFTIVQMEIKEQGEVV</sequence>
<dbReference type="AlphaFoldDB" id="A0A1J4SHJ3"/>
<gene>
    <name evidence="1" type="ORF">AUJ66_02890</name>
</gene>
<protein>
    <submittedName>
        <fullName evidence="1">Uncharacterized protein</fullName>
    </submittedName>
</protein>
<proteinExistence type="predicted"/>
<dbReference type="Pfam" id="PF22091">
    <property type="entry name" value="DUF6941"/>
    <property type="match status" value="1"/>
</dbReference>
<evidence type="ECO:0000313" key="1">
    <source>
        <dbReference type="EMBL" id="OIN97534.1"/>
    </source>
</evidence>
<dbReference type="STRING" id="1817893.AUJ66_02890"/>
<organism evidence="1 2">
    <name type="scientific">Candidatus Desantisbacteria bacterium CG1_02_38_46</name>
    <dbReference type="NCBI Taxonomy" id="1817893"/>
    <lineage>
        <taxon>Bacteria</taxon>
        <taxon>Candidatus Desantisiibacteriota</taxon>
    </lineage>
</organism>
<comment type="caution">
    <text evidence="1">The sequence shown here is derived from an EMBL/GenBank/DDBJ whole genome shotgun (WGS) entry which is preliminary data.</text>
</comment>
<name>A0A1J4SHJ3_9BACT</name>
<dbReference type="EMBL" id="MNUO01000045">
    <property type="protein sequence ID" value="OIN97534.1"/>
    <property type="molecule type" value="Genomic_DNA"/>
</dbReference>